<protein>
    <recommendedName>
        <fullName evidence="6">Dipeptide epimerase</fullName>
        <ecNumber evidence="6">5.1.1.-</ecNumber>
    </recommendedName>
</protein>
<gene>
    <name evidence="8" type="ORF">ENV62_09110</name>
</gene>
<dbReference type="AlphaFoldDB" id="A0A7C3SKF3"/>
<comment type="similarity">
    <text evidence="1 6">Belongs to the mandelate racemase/muconate lactonizing enzyme family.</text>
</comment>
<dbReference type="SUPFAM" id="SSF51604">
    <property type="entry name" value="Enolase C-terminal domain-like"/>
    <property type="match status" value="1"/>
</dbReference>
<dbReference type="SFLD" id="SFLDG00180">
    <property type="entry name" value="muconate_cycloisomerase"/>
    <property type="match status" value="1"/>
</dbReference>
<dbReference type="CDD" id="cd03319">
    <property type="entry name" value="L-Ala-DL-Glu_epimerase"/>
    <property type="match status" value="1"/>
</dbReference>
<keyword evidence="2 5" id="KW-0479">Metal-binding</keyword>
<feature type="binding site" evidence="5">
    <location>
        <position position="194"/>
    </location>
    <ligand>
        <name>Mg(2+)</name>
        <dbReference type="ChEBI" id="CHEBI:18420"/>
    </ligand>
</feature>
<dbReference type="GO" id="GO:0046872">
    <property type="term" value="F:metal ion binding"/>
    <property type="evidence" value="ECO:0007669"/>
    <property type="project" value="UniProtKB-KW"/>
</dbReference>
<dbReference type="Pfam" id="PF02746">
    <property type="entry name" value="MR_MLE_N"/>
    <property type="match status" value="1"/>
</dbReference>
<dbReference type="SUPFAM" id="SSF54826">
    <property type="entry name" value="Enolase N-terminal domain-like"/>
    <property type="match status" value="1"/>
</dbReference>
<dbReference type="InterPro" id="IPR029065">
    <property type="entry name" value="Enolase_C-like"/>
</dbReference>
<evidence type="ECO:0000256" key="6">
    <source>
        <dbReference type="RuleBase" id="RU366006"/>
    </source>
</evidence>
<dbReference type="Pfam" id="PF13378">
    <property type="entry name" value="MR_MLE_C"/>
    <property type="match status" value="1"/>
</dbReference>
<reference evidence="8" key="1">
    <citation type="journal article" date="2020" name="mSystems">
        <title>Genome- and Community-Level Interaction Insights into Carbon Utilization and Element Cycling Functions of Hydrothermarchaeota in Hydrothermal Sediment.</title>
        <authorList>
            <person name="Zhou Z."/>
            <person name="Liu Y."/>
            <person name="Xu W."/>
            <person name="Pan J."/>
            <person name="Luo Z.H."/>
            <person name="Li M."/>
        </authorList>
    </citation>
    <scope>NUCLEOTIDE SEQUENCE [LARGE SCALE GENOMIC DNA]</scope>
    <source>
        <strain evidence="8">SpSt-776</strain>
    </source>
</reference>
<dbReference type="GO" id="GO:0009063">
    <property type="term" value="P:amino acid catabolic process"/>
    <property type="evidence" value="ECO:0007669"/>
    <property type="project" value="InterPro"/>
</dbReference>
<keyword evidence="4 6" id="KW-0413">Isomerase</keyword>
<dbReference type="InterPro" id="IPR029017">
    <property type="entry name" value="Enolase-like_N"/>
</dbReference>
<proteinExistence type="inferred from homology"/>
<evidence type="ECO:0000256" key="1">
    <source>
        <dbReference type="ARBA" id="ARBA00008031"/>
    </source>
</evidence>
<organism evidence="8">
    <name type="scientific">Desulfobacca acetoxidans</name>
    <dbReference type="NCBI Taxonomy" id="60893"/>
    <lineage>
        <taxon>Bacteria</taxon>
        <taxon>Pseudomonadati</taxon>
        <taxon>Thermodesulfobacteriota</taxon>
        <taxon>Desulfobaccia</taxon>
        <taxon>Desulfobaccales</taxon>
        <taxon>Desulfobaccaceae</taxon>
        <taxon>Desulfobacca</taxon>
    </lineage>
</organism>
<dbReference type="InterPro" id="IPR036849">
    <property type="entry name" value="Enolase-like_C_sf"/>
</dbReference>
<accession>A0A7C3SKF3</accession>
<dbReference type="GO" id="GO:0016855">
    <property type="term" value="F:racemase and epimerase activity, acting on amino acids and derivatives"/>
    <property type="evidence" value="ECO:0007669"/>
    <property type="project" value="UniProtKB-UniRule"/>
</dbReference>
<comment type="cofactor">
    <cofactor evidence="5 6">
        <name>Mg(2+)</name>
        <dbReference type="ChEBI" id="CHEBI:18420"/>
    </cofactor>
    <text evidence="5 6">Binds 1 Mg(2+) ion per subunit.</text>
</comment>
<name>A0A7C3SKF3_9BACT</name>
<dbReference type="InterPro" id="IPR034603">
    <property type="entry name" value="Dipeptide_epimerase"/>
</dbReference>
<sequence>MIIRKVDIWHLKLPFRYPFKHNLATYAGSENLLVKVTAHDGSVGYGEGVPRTFVTGESLPEALNFLTGSLAPQILGTSWASPAELIHKGTMVPPDPETERFPAARCALEMALLDVAGRSRGKSLSELLGGPVHGRVQYSAVIPLEVPEKLPRLLQLVKEKRMRHLKLKVGGAHDRQLLGLARKELGWQVDIRVDANGAWTAEEAVGRLKEMLPFGISAVEQPVAKEDYEGLQWVSRSLEIPVMADESLCTETDARRLIEMQACRLFNLRISKCGGLLAAARIRDLAKEAGIACQLGCHVGETSILAAAGRHFALCSPGMVYVEGSFAPYLLAQDPVHQPVTFHAEGIGLPLPGPGLGVTVREDLLADLAVSHVSLS</sequence>
<comment type="caution">
    <text evidence="8">The sequence shown here is derived from an EMBL/GenBank/DDBJ whole genome shotgun (WGS) entry which is preliminary data.</text>
</comment>
<feature type="binding site" evidence="5">
    <location>
        <position position="245"/>
    </location>
    <ligand>
        <name>Mg(2+)</name>
        <dbReference type="ChEBI" id="CHEBI:18420"/>
    </ligand>
</feature>
<evidence type="ECO:0000256" key="3">
    <source>
        <dbReference type="ARBA" id="ARBA00022842"/>
    </source>
</evidence>
<dbReference type="EC" id="5.1.1.-" evidence="6"/>
<dbReference type="Gene3D" id="3.30.390.10">
    <property type="entry name" value="Enolase-like, N-terminal domain"/>
    <property type="match status" value="1"/>
</dbReference>
<dbReference type="PANTHER" id="PTHR48073:SF2">
    <property type="entry name" value="O-SUCCINYLBENZOATE SYNTHASE"/>
    <property type="match status" value="1"/>
</dbReference>
<evidence type="ECO:0000256" key="5">
    <source>
        <dbReference type="PIRSR" id="PIRSR634603-3"/>
    </source>
</evidence>
<dbReference type="GO" id="GO:0006518">
    <property type="term" value="P:peptide metabolic process"/>
    <property type="evidence" value="ECO:0007669"/>
    <property type="project" value="UniProtKB-ARBA"/>
</dbReference>
<evidence type="ECO:0000256" key="2">
    <source>
        <dbReference type="ARBA" id="ARBA00022723"/>
    </source>
</evidence>
<keyword evidence="3 5" id="KW-0460">Magnesium</keyword>
<dbReference type="EMBL" id="DTHB01000053">
    <property type="protein sequence ID" value="HGB15379.1"/>
    <property type="molecule type" value="Genomic_DNA"/>
</dbReference>
<dbReference type="Gene3D" id="3.20.20.120">
    <property type="entry name" value="Enolase-like C-terminal domain"/>
    <property type="match status" value="1"/>
</dbReference>
<dbReference type="SFLD" id="SFLDS00001">
    <property type="entry name" value="Enolase"/>
    <property type="match status" value="1"/>
</dbReference>
<evidence type="ECO:0000313" key="8">
    <source>
        <dbReference type="EMBL" id="HGB15379.1"/>
    </source>
</evidence>
<dbReference type="SMART" id="SM00922">
    <property type="entry name" value="MR_MLE"/>
    <property type="match status" value="1"/>
</dbReference>
<dbReference type="InterPro" id="IPR013342">
    <property type="entry name" value="Mandelate_racemase_C"/>
</dbReference>
<dbReference type="InterPro" id="IPR013341">
    <property type="entry name" value="Mandelate_racemase_N_dom"/>
</dbReference>
<evidence type="ECO:0000259" key="7">
    <source>
        <dbReference type="SMART" id="SM00922"/>
    </source>
</evidence>
<dbReference type="InterPro" id="IPR018110">
    <property type="entry name" value="Mandel_Rmase/mucon_lact_enz_CS"/>
</dbReference>
<evidence type="ECO:0000256" key="4">
    <source>
        <dbReference type="ARBA" id="ARBA00023235"/>
    </source>
</evidence>
<feature type="binding site" evidence="5">
    <location>
        <position position="220"/>
    </location>
    <ligand>
        <name>Mg(2+)</name>
        <dbReference type="ChEBI" id="CHEBI:18420"/>
    </ligand>
</feature>
<feature type="domain" description="Mandelate racemase/muconate lactonizing enzyme C-terminal" evidence="7">
    <location>
        <begin position="147"/>
        <end position="241"/>
    </location>
</feature>
<dbReference type="PANTHER" id="PTHR48073">
    <property type="entry name" value="O-SUCCINYLBENZOATE SYNTHASE-RELATED"/>
    <property type="match status" value="1"/>
</dbReference>
<dbReference type="PROSITE" id="PS00909">
    <property type="entry name" value="MR_MLE_2"/>
    <property type="match status" value="1"/>
</dbReference>